<reference evidence="3 4" key="1">
    <citation type="submission" date="2020-08" db="EMBL/GenBank/DDBJ databases">
        <title>Genomic Encyclopedia of Type Strains, Phase IV (KMG-V): Genome sequencing to study the core and pangenomes of soil and plant-associated prokaryotes.</title>
        <authorList>
            <person name="Whitman W."/>
        </authorList>
    </citation>
    <scope>NUCLEOTIDE SEQUENCE [LARGE SCALE GENOMIC DNA]</scope>
    <source>
        <strain evidence="3 4">MP601</strain>
    </source>
</reference>
<sequence>MKIKLFGIMILCMSSQAYAQNTQGFFLNGNQSRTADIPKSYIQYDQPKSAASVAIRVDGGKVSGKVSKYIYGNNTNPYMTNIIGQPTLLNAIKPLKPQVLRYPGGNLSNVFFWNAAPGEKQADVPDTILYGDNREKKREQFWYGRDERANTLSLNNYYATLKQTNSTGIICVNYGYARYGTDTNPVQKAAHLAAEWVRHDKGRTQFWEVGNENYGTWQAGFQIDTTKNKDHQPRYITGQLYGAHFKVFADSMKAAATQVGATIYVGAVIIETLKEKSWEGVIEKNWNTGFFKMARNTADFFIVHSYYTPYNQNSSASVILNTATAETTKIMAYMHQIAIDCHVDLKPIALTEWNIFASGSKQACSYINGIHAAIVLGELAKNKYGMASRWDLANGYNEGNDHGMFSKGDEPGVPVWNPRPVYYYMYYFQKFFGDKLVESSVSGSTDVLIYASKFTSGEVGLVIVNKGLNQQTISIKIENFNPGKRYYLYTLTGGSDNGEFSQKVFVNGKGGRYAAGGPPDAESIKPFSAATKSGISINSPAYSVQYILIDNEK</sequence>
<dbReference type="GO" id="GO:0000272">
    <property type="term" value="P:polysaccharide catabolic process"/>
    <property type="evidence" value="ECO:0007669"/>
    <property type="project" value="TreeGrafter"/>
</dbReference>
<feature type="chain" id="PRO_5032904468" description="Alpha-L-arabinofuranosidase 1 catalytic domain-containing protein" evidence="1">
    <location>
        <begin position="20"/>
        <end position="553"/>
    </location>
</feature>
<name>A0A841JLJ1_9SPHI</name>
<dbReference type="InterPro" id="IPR017853">
    <property type="entry name" value="GH"/>
</dbReference>
<dbReference type="AlphaFoldDB" id="A0A841JLJ1"/>
<evidence type="ECO:0000313" key="3">
    <source>
        <dbReference type="EMBL" id="MBB6131142.1"/>
    </source>
</evidence>
<dbReference type="SUPFAM" id="SSF51445">
    <property type="entry name" value="(Trans)glycosidases"/>
    <property type="match status" value="1"/>
</dbReference>
<dbReference type="Pfam" id="PF22848">
    <property type="entry name" value="ASD1_dom"/>
    <property type="match status" value="1"/>
</dbReference>
<dbReference type="Proteomes" id="UP000548326">
    <property type="component" value="Unassembled WGS sequence"/>
</dbReference>
<dbReference type="Gene3D" id="2.60.40.1180">
    <property type="entry name" value="Golgi alpha-mannosidase II"/>
    <property type="match status" value="1"/>
</dbReference>
<protein>
    <recommendedName>
        <fullName evidence="2">Alpha-L-arabinofuranosidase 1 catalytic domain-containing protein</fullName>
    </recommendedName>
</protein>
<dbReference type="Gene3D" id="3.20.20.80">
    <property type="entry name" value="Glycosidases"/>
    <property type="match status" value="1"/>
</dbReference>
<gene>
    <name evidence="3" type="ORF">HDF22_005293</name>
</gene>
<feature type="signal peptide" evidence="1">
    <location>
        <begin position="1"/>
        <end position="19"/>
    </location>
</feature>
<dbReference type="InterPro" id="IPR013780">
    <property type="entry name" value="Glyco_hydro_b"/>
</dbReference>
<evidence type="ECO:0000259" key="2">
    <source>
        <dbReference type="Pfam" id="PF22848"/>
    </source>
</evidence>
<evidence type="ECO:0000256" key="1">
    <source>
        <dbReference type="SAM" id="SignalP"/>
    </source>
</evidence>
<accession>A0A841JLJ1</accession>
<dbReference type="PANTHER" id="PTHR43576:SF3">
    <property type="entry name" value="ALPHA-L-ARABINOFURANOSIDASE C"/>
    <property type="match status" value="1"/>
</dbReference>
<dbReference type="RefSeq" id="WP_183589723.1">
    <property type="nucleotide sequence ID" value="NZ_JACHCA010000020.1"/>
</dbReference>
<dbReference type="EMBL" id="JACHCA010000020">
    <property type="protein sequence ID" value="MBB6131142.1"/>
    <property type="molecule type" value="Genomic_DNA"/>
</dbReference>
<dbReference type="PANTHER" id="PTHR43576">
    <property type="entry name" value="ALPHA-L-ARABINOFURANOSIDASE C-RELATED"/>
    <property type="match status" value="1"/>
</dbReference>
<evidence type="ECO:0000313" key="4">
    <source>
        <dbReference type="Proteomes" id="UP000548326"/>
    </source>
</evidence>
<comment type="caution">
    <text evidence="3">The sequence shown here is derived from an EMBL/GenBank/DDBJ whole genome shotgun (WGS) entry which is preliminary data.</text>
</comment>
<organism evidence="3 4">
    <name type="scientific">Mucilaginibacter lappiensis</name>
    <dbReference type="NCBI Taxonomy" id="354630"/>
    <lineage>
        <taxon>Bacteria</taxon>
        <taxon>Pseudomonadati</taxon>
        <taxon>Bacteroidota</taxon>
        <taxon>Sphingobacteriia</taxon>
        <taxon>Sphingobacteriales</taxon>
        <taxon>Sphingobacteriaceae</taxon>
        <taxon>Mucilaginibacter</taxon>
    </lineage>
</organism>
<dbReference type="InterPro" id="IPR055235">
    <property type="entry name" value="ASD1_cat"/>
</dbReference>
<proteinExistence type="predicted"/>
<keyword evidence="1" id="KW-0732">Signal</keyword>
<feature type="domain" description="Alpha-L-arabinofuranosidase 1 catalytic" evidence="2">
    <location>
        <begin position="92"/>
        <end position="259"/>
    </location>
</feature>